<dbReference type="CDD" id="cd00093">
    <property type="entry name" value="HTH_XRE"/>
    <property type="match status" value="1"/>
</dbReference>
<comment type="caution">
    <text evidence="1">The sequence shown here is derived from an EMBL/GenBank/DDBJ whole genome shotgun (WGS) entry which is preliminary data.</text>
</comment>
<gene>
    <name evidence="1" type="ORF">Cch02nite_38440</name>
</gene>
<dbReference type="Proteomes" id="UP000619293">
    <property type="component" value="Unassembled WGS sequence"/>
</dbReference>
<proteinExistence type="predicted"/>
<evidence type="ECO:0000313" key="1">
    <source>
        <dbReference type="EMBL" id="GIF90400.1"/>
    </source>
</evidence>
<organism evidence="1 2">
    <name type="scientific">Catellatospora chokoriensis</name>
    <dbReference type="NCBI Taxonomy" id="310353"/>
    <lineage>
        <taxon>Bacteria</taxon>
        <taxon>Bacillati</taxon>
        <taxon>Actinomycetota</taxon>
        <taxon>Actinomycetes</taxon>
        <taxon>Micromonosporales</taxon>
        <taxon>Micromonosporaceae</taxon>
        <taxon>Catellatospora</taxon>
    </lineage>
</organism>
<dbReference type="RefSeq" id="WP_191842628.1">
    <property type="nucleotide sequence ID" value="NZ_BAAALB010000024.1"/>
</dbReference>
<dbReference type="InterPro" id="IPR010982">
    <property type="entry name" value="Lambda_DNA-bd_dom_sf"/>
</dbReference>
<evidence type="ECO:0008006" key="3">
    <source>
        <dbReference type="Google" id="ProtNLM"/>
    </source>
</evidence>
<dbReference type="Pfam" id="PF13560">
    <property type="entry name" value="HTH_31"/>
    <property type="match status" value="1"/>
</dbReference>
<reference evidence="1 2" key="1">
    <citation type="submission" date="2021-01" db="EMBL/GenBank/DDBJ databases">
        <title>Whole genome shotgun sequence of Catellatospora chokoriensis NBRC 107358.</title>
        <authorList>
            <person name="Komaki H."/>
            <person name="Tamura T."/>
        </authorList>
    </citation>
    <scope>NUCLEOTIDE SEQUENCE [LARGE SCALE GENOMIC DNA]</scope>
    <source>
        <strain evidence="1 2">NBRC 107358</strain>
    </source>
</reference>
<dbReference type="GO" id="GO:0003677">
    <property type="term" value="F:DNA binding"/>
    <property type="evidence" value="ECO:0007669"/>
    <property type="project" value="InterPro"/>
</dbReference>
<dbReference type="EMBL" id="BONG01000023">
    <property type="protein sequence ID" value="GIF90400.1"/>
    <property type="molecule type" value="Genomic_DNA"/>
</dbReference>
<name>A0A8J3NRW7_9ACTN</name>
<dbReference type="InterPro" id="IPR001387">
    <property type="entry name" value="Cro/C1-type_HTH"/>
</dbReference>
<keyword evidence="2" id="KW-1185">Reference proteome</keyword>
<sequence>MAQQPRALDPEASPRARFGATLRELRQVTGMSLARLAAEVPLHPDTLAKYEKAERWPARSIVEILDRVLHARGVLLMNWQNADHGPAARTGRTDHATCGPDWKRRAILPAAAAALAGPSVARLLDAVVGVGRRSDDSTPPPTLGELERRVAAAKTRYQACQYDEALADLPTLLQSLAAATQADAPEDAARAHALAADTYHVTASILLKLGDQATALLAADRSSRHATASEDPVASGASARIMTHALASNGHSTPAMHLAQQAVIDLDAATRLATPDAVAVYGALALRGAVAAARSGVKESAEGLLEQAARAATRLGQEGNTRWTGFGPANVGLHRVNIALTFGDVGNAIRFARLVRQDRLLLAERKVSLFLDVAQAYTLWGRHDAALTALRTASRIAPQEVRSRPTVHRLVLDLCAHAPTSVRTRATEFASAAGIST</sequence>
<dbReference type="AlphaFoldDB" id="A0A8J3NRW7"/>
<evidence type="ECO:0000313" key="2">
    <source>
        <dbReference type="Proteomes" id="UP000619293"/>
    </source>
</evidence>
<dbReference type="SUPFAM" id="SSF47413">
    <property type="entry name" value="lambda repressor-like DNA-binding domains"/>
    <property type="match status" value="1"/>
</dbReference>
<dbReference type="Gene3D" id="1.10.260.40">
    <property type="entry name" value="lambda repressor-like DNA-binding domains"/>
    <property type="match status" value="1"/>
</dbReference>
<accession>A0A8J3NRW7</accession>
<protein>
    <recommendedName>
        <fullName evidence="3">Helix-turn-helix protein</fullName>
    </recommendedName>
</protein>